<dbReference type="RefSeq" id="WP_349540847.1">
    <property type="nucleotide sequence ID" value="NZ_JAOALG010000001.1"/>
</dbReference>
<dbReference type="Proteomes" id="UP001469089">
    <property type="component" value="Unassembled WGS sequence"/>
</dbReference>
<keyword evidence="2" id="KW-0479">Metal-binding</keyword>
<sequence length="280" mass="29353">MSSSTFFSPSLRTRSWLFTPATRPERFSNAAKSAADVLIVDLEDAVRTDEKQAARQTVRTLLDSAPAHTPALAVRINALSTRFGLDDLAMLLDARHAPTFVLLPKAEAPAQIEQLDALLSAAQKPCALVPLIESARGLSAVEAIAAACPRVVALMFGAADYAADVSAQPQSRALEIARCRIAAAAASAAVQAIDAPCFTIHDAAVLQAELAFASDNGFHAKAAIHPSHVDAIHAAFTPSTERIAWANRVVAASGQGAGVVDGRMVDEAMAREARRVLAGT</sequence>
<proteinExistence type="predicted"/>
<dbReference type="SUPFAM" id="SSF51621">
    <property type="entry name" value="Phosphoenolpyruvate/pyruvate domain"/>
    <property type="match status" value="1"/>
</dbReference>
<dbReference type="PANTHER" id="PTHR32308">
    <property type="entry name" value="LYASE BETA SUBUNIT, PUTATIVE (AFU_ORTHOLOGUE AFUA_4G13030)-RELATED"/>
    <property type="match status" value="1"/>
</dbReference>
<evidence type="ECO:0000313" key="6">
    <source>
        <dbReference type="Proteomes" id="UP001469089"/>
    </source>
</evidence>
<dbReference type="GO" id="GO:0016829">
    <property type="term" value="F:lyase activity"/>
    <property type="evidence" value="ECO:0007669"/>
    <property type="project" value="UniProtKB-KW"/>
</dbReference>
<dbReference type="Pfam" id="PF03328">
    <property type="entry name" value="HpcH_HpaI"/>
    <property type="match status" value="1"/>
</dbReference>
<dbReference type="InterPro" id="IPR040442">
    <property type="entry name" value="Pyrv_kinase-like_dom_sf"/>
</dbReference>
<dbReference type="EMBL" id="JAOALG010000001">
    <property type="protein sequence ID" value="MEQ5837929.1"/>
    <property type="molecule type" value="Genomic_DNA"/>
</dbReference>
<reference evidence="5 6" key="1">
    <citation type="journal article" date="2024" name="Chem. Sci.">
        <title>Discovery of a lagriamide polyketide by integrated genome mining, isotopic labeling, and untargeted metabolomics.</title>
        <authorList>
            <person name="Fergusson C.H."/>
            <person name="Saulog J."/>
            <person name="Paulo B.S."/>
            <person name="Wilson D.M."/>
            <person name="Liu D.Y."/>
            <person name="Morehouse N.J."/>
            <person name="Waterworth S."/>
            <person name="Barkei J."/>
            <person name="Gray C.A."/>
            <person name="Kwan J.C."/>
            <person name="Eustaquio A.S."/>
            <person name="Linington R.G."/>
        </authorList>
    </citation>
    <scope>NUCLEOTIDE SEQUENCE [LARGE SCALE GENOMIC DNA]</scope>
    <source>
        <strain evidence="5 6">RL17-338-BIF-B</strain>
    </source>
</reference>
<feature type="domain" description="HpcH/HpaI aldolase/citrate lyase" evidence="4">
    <location>
        <begin position="14"/>
        <end position="226"/>
    </location>
</feature>
<evidence type="ECO:0000259" key="4">
    <source>
        <dbReference type="Pfam" id="PF03328"/>
    </source>
</evidence>
<dbReference type="Gene3D" id="3.20.20.60">
    <property type="entry name" value="Phosphoenolpyruvate-binding domains"/>
    <property type="match status" value="1"/>
</dbReference>
<keyword evidence="5" id="KW-0456">Lyase</keyword>
<dbReference type="InterPro" id="IPR015813">
    <property type="entry name" value="Pyrv/PenolPyrv_kinase-like_dom"/>
</dbReference>
<evidence type="ECO:0000256" key="1">
    <source>
        <dbReference type="ARBA" id="ARBA00001946"/>
    </source>
</evidence>
<protein>
    <submittedName>
        <fullName evidence="5">CoA ester lyase</fullName>
    </submittedName>
</protein>
<evidence type="ECO:0000256" key="2">
    <source>
        <dbReference type="ARBA" id="ARBA00022723"/>
    </source>
</evidence>
<name>A0ABV1LF06_9BURK</name>
<evidence type="ECO:0000256" key="3">
    <source>
        <dbReference type="ARBA" id="ARBA00022842"/>
    </source>
</evidence>
<dbReference type="InterPro" id="IPR005000">
    <property type="entry name" value="Aldolase/citrate-lyase_domain"/>
</dbReference>
<accession>A0ABV1LF06</accession>
<comment type="cofactor">
    <cofactor evidence="1">
        <name>Mg(2+)</name>
        <dbReference type="ChEBI" id="CHEBI:18420"/>
    </cofactor>
</comment>
<comment type="caution">
    <text evidence="5">The sequence shown here is derived from an EMBL/GenBank/DDBJ whole genome shotgun (WGS) entry which is preliminary data.</text>
</comment>
<organism evidence="5 6">
    <name type="scientific">Paraburkholderia acidicola</name>
    <dbReference type="NCBI Taxonomy" id="1912599"/>
    <lineage>
        <taxon>Bacteria</taxon>
        <taxon>Pseudomonadati</taxon>
        <taxon>Pseudomonadota</taxon>
        <taxon>Betaproteobacteria</taxon>
        <taxon>Burkholderiales</taxon>
        <taxon>Burkholderiaceae</taxon>
        <taxon>Paraburkholderia</taxon>
    </lineage>
</organism>
<dbReference type="InterPro" id="IPR011206">
    <property type="entry name" value="Citrate_lyase_beta/mcl1/mcl2"/>
</dbReference>
<keyword evidence="3" id="KW-0460">Magnesium</keyword>
<keyword evidence="6" id="KW-1185">Reference proteome</keyword>
<evidence type="ECO:0000313" key="5">
    <source>
        <dbReference type="EMBL" id="MEQ5837929.1"/>
    </source>
</evidence>
<dbReference type="PANTHER" id="PTHR32308:SF0">
    <property type="entry name" value="HPCH_HPAI ALDOLASE_CITRATE LYASE DOMAIN-CONTAINING PROTEIN"/>
    <property type="match status" value="1"/>
</dbReference>
<gene>
    <name evidence="5" type="ORF">N0A02_00560</name>
</gene>
<dbReference type="PIRSF" id="PIRSF015582">
    <property type="entry name" value="Cit_lyase_B"/>
    <property type="match status" value="1"/>
</dbReference>